<keyword evidence="1 3" id="KW-0853">WD repeat</keyword>
<accession>A0ABD0PVK7</accession>
<dbReference type="InterPro" id="IPR050630">
    <property type="entry name" value="WD_repeat_EMAP"/>
</dbReference>
<protein>
    <submittedName>
        <fullName evidence="4">Uncharacterized protein</fullName>
    </submittedName>
</protein>
<evidence type="ECO:0000256" key="1">
    <source>
        <dbReference type="ARBA" id="ARBA00022574"/>
    </source>
</evidence>
<evidence type="ECO:0000256" key="2">
    <source>
        <dbReference type="ARBA" id="ARBA00022737"/>
    </source>
</evidence>
<keyword evidence="5" id="KW-1185">Reference proteome</keyword>
<evidence type="ECO:0000313" key="5">
    <source>
        <dbReference type="Proteomes" id="UP001529510"/>
    </source>
</evidence>
<comment type="caution">
    <text evidence="4">The sequence shown here is derived from an EMBL/GenBank/DDBJ whole genome shotgun (WGS) entry which is preliminary data.</text>
</comment>
<gene>
    <name evidence="4" type="ORF">M9458_026347</name>
</gene>
<feature type="repeat" description="WD" evidence="3">
    <location>
        <begin position="1"/>
        <end position="31"/>
    </location>
</feature>
<dbReference type="InterPro" id="IPR036322">
    <property type="entry name" value="WD40_repeat_dom_sf"/>
</dbReference>
<feature type="non-terminal residue" evidence="4">
    <location>
        <position position="1"/>
    </location>
</feature>
<dbReference type="EMBL" id="JAMKFB020000013">
    <property type="protein sequence ID" value="KAL0177453.1"/>
    <property type="molecule type" value="Genomic_DNA"/>
</dbReference>
<dbReference type="Proteomes" id="UP001529510">
    <property type="component" value="Unassembled WGS sequence"/>
</dbReference>
<dbReference type="PROSITE" id="PS50082">
    <property type="entry name" value="WD_REPEATS_2"/>
    <property type="match status" value="1"/>
</dbReference>
<evidence type="ECO:0000256" key="3">
    <source>
        <dbReference type="PROSITE-ProRule" id="PRU00221"/>
    </source>
</evidence>
<sequence>GHTDELWGLATHPFKDLFLTCAQDRQVCLWNSVDHTLEWTRLLDVRLSHKHTSAY</sequence>
<dbReference type="AlphaFoldDB" id="A0ABD0PVK7"/>
<dbReference type="InterPro" id="IPR015943">
    <property type="entry name" value="WD40/YVTN_repeat-like_dom_sf"/>
</dbReference>
<dbReference type="InterPro" id="IPR001680">
    <property type="entry name" value="WD40_rpt"/>
</dbReference>
<dbReference type="PANTHER" id="PTHR13720">
    <property type="entry name" value="WD-40 REPEAT PROTEIN"/>
    <property type="match status" value="1"/>
</dbReference>
<dbReference type="Gene3D" id="2.130.10.10">
    <property type="entry name" value="YVTN repeat-like/Quinoprotein amine dehydrogenase"/>
    <property type="match status" value="1"/>
</dbReference>
<evidence type="ECO:0000313" key="4">
    <source>
        <dbReference type="EMBL" id="KAL0177453.1"/>
    </source>
</evidence>
<reference evidence="4 5" key="1">
    <citation type="submission" date="2024-05" db="EMBL/GenBank/DDBJ databases">
        <title>Genome sequencing and assembly of Indian major carp, Cirrhinus mrigala (Hamilton, 1822).</title>
        <authorList>
            <person name="Mohindra V."/>
            <person name="Chowdhury L.M."/>
            <person name="Lal K."/>
            <person name="Jena J.K."/>
        </authorList>
    </citation>
    <scope>NUCLEOTIDE SEQUENCE [LARGE SCALE GENOMIC DNA]</scope>
    <source>
        <strain evidence="4">CM1030</strain>
        <tissue evidence="4">Blood</tissue>
    </source>
</reference>
<name>A0ABD0PVK7_CIRMR</name>
<proteinExistence type="predicted"/>
<keyword evidence="2" id="KW-0677">Repeat</keyword>
<dbReference type="PANTHER" id="PTHR13720:SF11">
    <property type="entry name" value="ECHINODERM MICROTUBULE-ASSOCIATED PROTEIN-LIKE 4"/>
    <property type="match status" value="1"/>
</dbReference>
<organism evidence="4 5">
    <name type="scientific">Cirrhinus mrigala</name>
    <name type="common">Mrigala</name>
    <dbReference type="NCBI Taxonomy" id="683832"/>
    <lineage>
        <taxon>Eukaryota</taxon>
        <taxon>Metazoa</taxon>
        <taxon>Chordata</taxon>
        <taxon>Craniata</taxon>
        <taxon>Vertebrata</taxon>
        <taxon>Euteleostomi</taxon>
        <taxon>Actinopterygii</taxon>
        <taxon>Neopterygii</taxon>
        <taxon>Teleostei</taxon>
        <taxon>Ostariophysi</taxon>
        <taxon>Cypriniformes</taxon>
        <taxon>Cyprinidae</taxon>
        <taxon>Labeoninae</taxon>
        <taxon>Labeonini</taxon>
        <taxon>Cirrhinus</taxon>
    </lineage>
</organism>
<dbReference type="SUPFAM" id="SSF50978">
    <property type="entry name" value="WD40 repeat-like"/>
    <property type="match status" value="1"/>
</dbReference>